<evidence type="ECO:0000256" key="2">
    <source>
        <dbReference type="SAM" id="SignalP"/>
    </source>
</evidence>
<dbReference type="InterPro" id="IPR008752">
    <property type="entry name" value="Peptidase_M11"/>
</dbReference>
<accession>A0A835YC97</accession>
<evidence type="ECO:0000259" key="3">
    <source>
        <dbReference type="Pfam" id="PF05548"/>
    </source>
</evidence>
<dbReference type="Proteomes" id="UP000612055">
    <property type="component" value="Unassembled WGS sequence"/>
</dbReference>
<feature type="compositionally biased region" description="Basic residues" evidence="1">
    <location>
        <begin position="35"/>
        <end position="45"/>
    </location>
</feature>
<dbReference type="EMBL" id="JAEHOE010000004">
    <property type="protein sequence ID" value="KAG2500280.1"/>
    <property type="molecule type" value="Genomic_DNA"/>
</dbReference>
<gene>
    <name evidence="4" type="ORF">HYH03_001858</name>
</gene>
<feature type="signal peptide" evidence="2">
    <location>
        <begin position="1"/>
        <end position="21"/>
    </location>
</feature>
<organism evidence="4 5">
    <name type="scientific">Edaphochlamys debaryana</name>
    <dbReference type="NCBI Taxonomy" id="47281"/>
    <lineage>
        <taxon>Eukaryota</taxon>
        <taxon>Viridiplantae</taxon>
        <taxon>Chlorophyta</taxon>
        <taxon>core chlorophytes</taxon>
        <taxon>Chlorophyceae</taxon>
        <taxon>CS clade</taxon>
        <taxon>Chlamydomonadales</taxon>
        <taxon>Chlamydomonadales incertae sedis</taxon>
        <taxon>Edaphochlamys</taxon>
    </lineage>
</organism>
<comment type="caution">
    <text evidence="4">The sequence shown here is derived from an EMBL/GenBank/DDBJ whole genome shotgun (WGS) entry which is preliminary data.</text>
</comment>
<dbReference type="SUPFAM" id="SSF55486">
    <property type="entry name" value="Metalloproteases ('zincins'), catalytic domain"/>
    <property type="match status" value="1"/>
</dbReference>
<protein>
    <recommendedName>
        <fullName evidence="3">Peptidase M11 gametolysin domain-containing protein</fullName>
    </recommendedName>
</protein>
<feature type="compositionally biased region" description="Acidic residues" evidence="1">
    <location>
        <begin position="657"/>
        <end position="668"/>
    </location>
</feature>
<reference evidence="4" key="1">
    <citation type="journal article" date="2020" name="bioRxiv">
        <title>Comparative genomics of Chlamydomonas.</title>
        <authorList>
            <person name="Craig R.J."/>
            <person name="Hasan A.R."/>
            <person name="Ness R.W."/>
            <person name="Keightley P.D."/>
        </authorList>
    </citation>
    <scope>NUCLEOTIDE SEQUENCE</scope>
    <source>
        <strain evidence="4">CCAP 11/70</strain>
    </source>
</reference>
<dbReference type="OrthoDB" id="529266at2759"/>
<sequence length="708" mass="76972">MPARGVLVLGALALLCSLALSSDVDFKERPWLRRGPPRAIRRPPPKRSSTPAPAEPVSVTVLVSGEVAIGVSHQENHDDEAGFDALDFPPAPDVSYSLGAPLNASSQDSQATAAVKIPLDFGGERPDIVTGQLLSDVPISLELPAEVAEQLDLGSGLAAANTTGTRRRLSEDQHELRRAMLEFHGTRRSLGEVRRVLDLINAVQSKGLQGAFFETKATAQGTGNKAGYGGVKDLFVVGGQKVQVSSLVFLMHAPSCGRQLALSASQFADGFFANPSTGFASVERYHTVCSWGKFTYPPRVTNRVYGPIDIGACRGSERSMGSFDVSSQCGDREFSALMDKAKAWLSRTEPDTFRRWKEFRRIHIVFPLADTPECGFGGIADVGCPGGQDCFSLVNLRPTAPGVQPVLNMHELVHNIGLAHSGRRVCDSSGRCAVDEYGDPTCIMGRGIPTRTTASYVCLNAPQAYKGGWANAIEEIDYRLSGQTEKTYQLPSMATTDRNFIRIVLAPTRTQVNLGGGTVKWKQAAFFVSYRAKQPGKEYDNGLNADYDQRVYVHFWDETQDAVSSELGNPPQLWQVLDVPVNGRAPVMSAGTESRYRFGALPNVFEYRDPRDPRARTIVRIKSKTLDKAEVSVCYTALTRESDGGDEACTDGKDNDCDGLADDEDPDCPDSAAVQRRSPPPPPPSRTFKRPPPPSPPPPPKKKWNRGH</sequence>
<keyword evidence="2" id="KW-0732">Signal</keyword>
<feature type="chain" id="PRO_5032368836" description="Peptidase M11 gametolysin domain-containing protein" evidence="2">
    <location>
        <begin position="22"/>
        <end position="708"/>
    </location>
</feature>
<dbReference type="Pfam" id="PF05548">
    <property type="entry name" value="Peptidase_M11"/>
    <property type="match status" value="1"/>
</dbReference>
<keyword evidence="5" id="KW-1185">Reference proteome</keyword>
<feature type="region of interest" description="Disordered" evidence="1">
    <location>
        <begin position="34"/>
        <end position="56"/>
    </location>
</feature>
<feature type="compositionally biased region" description="Pro residues" evidence="1">
    <location>
        <begin position="678"/>
        <end position="699"/>
    </location>
</feature>
<feature type="region of interest" description="Disordered" evidence="1">
    <location>
        <begin position="642"/>
        <end position="708"/>
    </location>
</feature>
<dbReference type="AlphaFoldDB" id="A0A835YC97"/>
<evidence type="ECO:0000313" key="4">
    <source>
        <dbReference type="EMBL" id="KAG2500280.1"/>
    </source>
</evidence>
<proteinExistence type="predicted"/>
<feature type="domain" description="Peptidase M11 gametolysin" evidence="3">
    <location>
        <begin position="247"/>
        <end position="563"/>
    </location>
</feature>
<evidence type="ECO:0000256" key="1">
    <source>
        <dbReference type="SAM" id="MobiDB-lite"/>
    </source>
</evidence>
<name>A0A835YC97_9CHLO</name>
<evidence type="ECO:0000313" key="5">
    <source>
        <dbReference type="Proteomes" id="UP000612055"/>
    </source>
</evidence>